<evidence type="ECO:0000259" key="1">
    <source>
        <dbReference type="Pfam" id="PF16113"/>
    </source>
</evidence>
<dbReference type="Gene3D" id="3.30.300.220">
    <property type="match status" value="1"/>
</dbReference>
<gene>
    <name evidence="2" type="ORF">METZ01_LOCUS193979</name>
</gene>
<dbReference type="SUPFAM" id="SSF52096">
    <property type="entry name" value="ClpP/crotonase"/>
    <property type="match status" value="1"/>
</dbReference>
<name>A0A382DS98_9ZZZZ</name>
<dbReference type="InterPro" id="IPR029045">
    <property type="entry name" value="ClpP/crotonase-like_dom_sf"/>
</dbReference>
<sequence length="49" mass="5534">MSEKTVRYEVEGPLGVLTLNRPNKLNAINTKMMADINEAMNQAEEDIKI</sequence>
<evidence type="ECO:0000313" key="2">
    <source>
        <dbReference type="EMBL" id="SVB41125.1"/>
    </source>
</evidence>
<dbReference type="InterPro" id="IPR045004">
    <property type="entry name" value="ECH_dom"/>
</dbReference>
<feature type="domain" description="Enoyl-CoA hydratase/isomerase" evidence="1">
    <location>
        <begin position="15"/>
        <end position="47"/>
    </location>
</feature>
<feature type="non-terminal residue" evidence="2">
    <location>
        <position position="49"/>
    </location>
</feature>
<reference evidence="2" key="1">
    <citation type="submission" date="2018-05" db="EMBL/GenBank/DDBJ databases">
        <authorList>
            <person name="Lanie J.A."/>
            <person name="Ng W.-L."/>
            <person name="Kazmierczak K.M."/>
            <person name="Andrzejewski T.M."/>
            <person name="Davidsen T.M."/>
            <person name="Wayne K.J."/>
            <person name="Tettelin H."/>
            <person name="Glass J.I."/>
            <person name="Rusch D."/>
            <person name="Podicherti R."/>
            <person name="Tsui H.-C.T."/>
            <person name="Winkler M.E."/>
        </authorList>
    </citation>
    <scope>NUCLEOTIDE SEQUENCE</scope>
</reference>
<protein>
    <recommendedName>
        <fullName evidence="1">Enoyl-CoA hydratase/isomerase domain-containing protein</fullName>
    </recommendedName>
</protein>
<accession>A0A382DS98</accession>
<dbReference type="Pfam" id="PF16113">
    <property type="entry name" value="ECH_2"/>
    <property type="match status" value="1"/>
</dbReference>
<dbReference type="EMBL" id="UINC01040775">
    <property type="protein sequence ID" value="SVB41125.1"/>
    <property type="molecule type" value="Genomic_DNA"/>
</dbReference>
<organism evidence="2">
    <name type="scientific">marine metagenome</name>
    <dbReference type="NCBI Taxonomy" id="408172"/>
    <lineage>
        <taxon>unclassified sequences</taxon>
        <taxon>metagenomes</taxon>
        <taxon>ecological metagenomes</taxon>
    </lineage>
</organism>
<proteinExistence type="predicted"/>
<dbReference type="AlphaFoldDB" id="A0A382DS98"/>